<evidence type="ECO:0000259" key="2">
    <source>
        <dbReference type="PROSITE" id="PS50853"/>
    </source>
</evidence>
<comment type="caution">
    <text evidence="3">The sequence shown here is derived from an EMBL/GenBank/DDBJ whole genome shotgun (WGS) entry which is preliminary data.</text>
</comment>
<keyword evidence="1" id="KW-1133">Transmembrane helix</keyword>
<accession>X1VET5</accession>
<dbReference type="InterPro" id="IPR036116">
    <property type="entry name" value="FN3_sf"/>
</dbReference>
<dbReference type="PROSITE" id="PS50853">
    <property type="entry name" value="FN3"/>
    <property type="match status" value="1"/>
</dbReference>
<gene>
    <name evidence="3" type="ORF">S12H4_45889</name>
</gene>
<organism evidence="3">
    <name type="scientific">marine sediment metagenome</name>
    <dbReference type="NCBI Taxonomy" id="412755"/>
    <lineage>
        <taxon>unclassified sequences</taxon>
        <taxon>metagenomes</taxon>
        <taxon>ecological metagenomes</taxon>
    </lineage>
</organism>
<dbReference type="CDD" id="cd00063">
    <property type="entry name" value="FN3"/>
    <property type="match status" value="1"/>
</dbReference>
<feature type="domain" description="Fibronectin type-III" evidence="2">
    <location>
        <begin position="30"/>
        <end position="135"/>
    </location>
</feature>
<dbReference type="SUPFAM" id="SSF49265">
    <property type="entry name" value="Fibronectin type III"/>
    <property type="match status" value="1"/>
</dbReference>
<dbReference type="Gene3D" id="2.60.40.10">
    <property type="entry name" value="Immunoglobulins"/>
    <property type="match status" value="1"/>
</dbReference>
<keyword evidence="1" id="KW-0812">Transmembrane</keyword>
<keyword evidence="1" id="KW-0472">Membrane</keyword>
<proteinExistence type="predicted"/>
<dbReference type="InterPro" id="IPR013783">
    <property type="entry name" value="Ig-like_fold"/>
</dbReference>
<protein>
    <recommendedName>
        <fullName evidence="2">Fibronectin type-III domain-containing protein</fullName>
    </recommendedName>
</protein>
<name>X1VET5_9ZZZZ</name>
<dbReference type="EMBL" id="BARW01028422">
    <property type="protein sequence ID" value="GAJ12746.1"/>
    <property type="molecule type" value="Genomic_DNA"/>
</dbReference>
<sequence>PESAAGEHTIAVGIDGVAVEQFTFIMESTPPSAPIQMLIWVGVRAEQPISLDWQAVGDNSPPITYNLEIYTVEGTTEITVLEKTELTETEYTLTEAEKLEPVSKKTPYYWRVNAVDGAGNISAWSDADSFYIGGGWPSWLTYLLIGLGALVVFVLALWLGRRTAFSSY</sequence>
<evidence type="ECO:0000256" key="1">
    <source>
        <dbReference type="SAM" id="Phobius"/>
    </source>
</evidence>
<feature type="non-terminal residue" evidence="3">
    <location>
        <position position="1"/>
    </location>
</feature>
<dbReference type="AlphaFoldDB" id="X1VET5"/>
<dbReference type="InterPro" id="IPR003961">
    <property type="entry name" value="FN3_dom"/>
</dbReference>
<reference evidence="3" key="1">
    <citation type="journal article" date="2014" name="Front. Microbiol.">
        <title>High frequency of phylogenetically diverse reductive dehalogenase-homologous genes in deep subseafloor sedimentary metagenomes.</title>
        <authorList>
            <person name="Kawai M."/>
            <person name="Futagami T."/>
            <person name="Toyoda A."/>
            <person name="Takaki Y."/>
            <person name="Nishi S."/>
            <person name="Hori S."/>
            <person name="Arai W."/>
            <person name="Tsubouchi T."/>
            <person name="Morono Y."/>
            <person name="Uchiyama I."/>
            <person name="Ito T."/>
            <person name="Fujiyama A."/>
            <person name="Inagaki F."/>
            <person name="Takami H."/>
        </authorList>
    </citation>
    <scope>NUCLEOTIDE SEQUENCE</scope>
    <source>
        <strain evidence="3">Expedition CK06-06</strain>
    </source>
</reference>
<evidence type="ECO:0000313" key="3">
    <source>
        <dbReference type="EMBL" id="GAJ12746.1"/>
    </source>
</evidence>
<feature type="transmembrane region" description="Helical" evidence="1">
    <location>
        <begin position="139"/>
        <end position="159"/>
    </location>
</feature>